<reference evidence="2 3" key="1">
    <citation type="journal article" date="2016" name="Genome Biol. Evol.">
        <title>Divergent and convergent evolution of fungal pathogenicity.</title>
        <authorList>
            <person name="Shang Y."/>
            <person name="Xiao G."/>
            <person name="Zheng P."/>
            <person name="Cen K."/>
            <person name="Zhan S."/>
            <person name="Wang C."/>
        </authorList>
    </citation>
    <scope>NUCLEOTIDE SEQUENCE [LARGE SCALE GENOMIC DNA]</scope>
    <source>
        <strain evidence="2 3">RCEF 264</strain>
    </source>
</reference>
<dbReference type="AlphaFoldDB" id="A0A167N2W3"/>
<accession>A0A167N2W3</accession>
<protein>
    <submittedName>
        <fullName evidence="2">Uncharacterized protein</fullName>
    </submittedName>
</protein>
<evidence type="ECO:0000256" key="1">
    <source>
        <dbReference type="SAM" id="MobiDB-lite"/>
    </source>
</evidence>
<dbReference type="EMBL" id="AZHD01000021">
    <property type="protein sequence ID" value="OAA55062.1"/>
    <property type="molecule type" value="Genomic_DNA"/>
</dbReference>
<organism evidence="2 3">
    <name type="scientific">Niveomyces insectorum RCEF 264</name>
    <dbReference type="NCBI Taxonomy" id="1081102"/>
    <lineage>
        <taxon>Eukaryota</taxon>
        <taxon>Fungi</taxon>
        <taxon>Dikarya</taxon>
        <taxon>Ascomycota</taxon>
        <taxon>Pezizomycotina</taxon>
        <taxon>Sordariomycetes</taxon>
        <taxon>Hypocreomycetidae</taxon>
        <taxon>Hypocreales</taxon>
        <taxon>Cordycipitaceae</taxon>
        <taxon>Niveomyces</taxon>
    </lineage>
</organism>
<feature type="compositionally biased region" description="Polar residues" evidence="1">
    <location>
        <begin position="85"/>
        <end position="98"/>
    </location>
</feature>
<feature type="region of interest" description="Disordered" evidence="1">
    <location>
        <begin position="1"/>
        <end position="98"/>
    </location>
</feature>
<comment type="caution">
    <text evidence="2">The sequence shown here is derived from an EMBL/GenBank/DDBJ whole genome shotgun (WGS) entry which is preliminary data.</text>
</comment>
<keyword evidence="3" id="KW-1185">Reference proteome</keyword>
<gene>
    <name evidence="2" type="ORF">SPI_08566</name>
</gene>
<dbReference type="Proteomes" id="UP000076874">
    <property type="component" value="Unassembled WGS sequence"/>
</dbReference>
<feature type="compositionally biased region" description="Polar residues" evidence="1">
    <location>
        <begin position="1"/>
        <end position="21"/>
    </location>
</feature>
<evidence type="ECO:0000313" key="3">
    <source>
        <dbReference type="Proteomes" id="UP000076874"/>
    </source>
</evidence>
<name>A0A167N2W3_9HYPO</name>
<evidence type="ECO:0000313" key="2">
    <source>
        <dbReference type="EMBL" id="OAA55062.1"/>
    </source>
</evidence>
<feature type="compositionally biased region" description="Low complexity" evidence="1">
    <location>
        <begin position="71"/>
        <end position="84"/>
    </location>
</feature>
<sequence>MATNVTNRESQESKSTATFSAPDSADIPSSVIAPNPAHHTVPPADSQAAQSSAHVLGRWSDGTFGQHSIKSAAASVTAESVTSEHTTQSANATDSASYSGQSAEATTAAAATAQVVTIGRVQQKGTDSEPRTGADITSGDFVDILGGMEESVLTIIRSTGESA</sequence>
<proteinExistence type="predicted"/>